<dbReference type="EMBL" id="JAMKPW020000022">
    <property type="protein sequence ID" value="KAK8206778.1"/>
    <property type="molecule type" value="Genomic_DNA"/>
</dbReference>
<name>A0ACC3SDF4_9PEZI</name>
<accession>A0ACC3SDF4</accession>
<dbReference type="Proteomes" id="UP001320706">
    <property type="component" value="Unassembled WGS sequence"/>
</dbReference>
<proteinExistence type="predicted"/>
<keyword evidence="1" id="KW-0548">Nucleotidyltransferase</keyword>
<dbReference type="EC" id="2.7.7.7" evidence="1"/>
<keyword evidence="1" id="KW-0239">DNA-directed DNA polymerase</keyword>
<evidence type="ECO:0000313" key="2">
    <source>
        <dbReference type="Proteomes" id="UP001320706"/>
    </source>
</evidence>
<protein>
    <submittedName>
        <fullName evidence="1">DNA-directed DNA polymerase epsilon, subunit B</fullName>
        <ecNumber evidence="1">2.7.7.7</ecNumber>
    </submittedName>
</protein>
<keyword evidence="1" id="KW-0808">Transferase</keyword>
<reference evidence="1" key="1">
    <citation type="submission" date="2024-02" db="EMBL/GenBank/DDBJ databases">
        <title>Metagenome Assembled Genome of Zalaria obscura JY119.</title>
        <authorList>
            <person name="Vighnesh L."/>
            <person name="Jagadeeshwari U."/>
            <person name="Venkata Ramana C."/>
            <person name="Sasikala C."/>
        </authorList>
    </citation>
    <scope>NUCLEOTIDE SEQUENCE</scope>
    <source>
        <strain evidence="1">JY119</strain>
    </source>
</reference>
<comment type="caution">
    <text evidence="1">The sequence shown here is derived from an EMBL/GenBank/DDBJ whole genome shotgun (WGS) entry which is preliminary data.</text>
</comment>
<organism evidence="1 2">
    <name type="scientific">Zalaria obscura</name>
    <dbReference type="NCBI Taxonomy" id="2024903"/>
    <lineage>
        <taxon>Eukaryota</taxon>
        <taxon>Fungi</taxon>
        <taxon>Dikarya</taxon>
        <taxon>Ascomycota</taxon>
        <taxon>Pezizomycotina</taxon>
        <taxon>Dothideomycetes</taxon>
        <taxon>Dothideomycetidae</taxon>
        <taxon>Dothideales</taxon>
        <taxon>Zalariaceae</taxon>
        <taxon>Zalaria</taxon>
    </lineage>
</organism>
<keyword evidence="2" id="KW-1185">Reference proteome</keyword>
<evidence type="ECO:0000313" key="1">
    <source>
        <dbReference type="EMBL" id="KAK8206778.1"/>
    </source>
</evidence>
<sequence length="785" mass="84181">MAASRLRQENPVPSSSPAFGTPVHPVGQGRPPIPPPAFKPAISTILPILLPPPSLRPLAFRTFTKKHNLTLGSPALQSLATFVGRHCGSGWREEGTAEKVLEEVAKTWKKSGGTVIVDDGAMLKNILKTLEGCMSGGRIVPGKSGLSRQSSFSFASDGESTPLETTRPSLPGQNSSFGLSGLAVDSRDQEEESTSLDPQTYLKIISAHDQPRLTYDVNKKHFLPITSRPTLLPPPAHRTLLFRDRYNLIHQRLLRNPAFQTPTFSAAPSPRSLSRTASITQQTNYRITPISNLLGRTGSTHLLLGLLSVSPTGTLTLSDPSGSIPLDLAHARPLQGKDSAFFCPGMIVLVEGMYEEEYSGAGSAGLGADSGVGGMIGGKFMGFSIGGPPCEKRNTTLDVDHGKGNEADVSAMGGFGWTDFLGTGSERAVGGRMRRLEKRCLETESAARKMVFLGECHLDNPHSLEGLRKILTHYSQPTPTTTDPEAAPTAPTPPLAFVLTGSFTSRPALSGASPDSISTKEHFNSLAALLSDFPSLLRSSTFVFVPADNDPWDSAFSSGAATPIPRKEVPALFTSRIKRAFAAAKAEPGAKETRGDAVWTSNPTRLSLFGAAHEIVVFRDDVEGRLRRTAVRFGQAADKADADGDEAMADGDITMSGALDSQDATAGSGTETGPRVRDTATVAEQDPMAAAKKLILSLLPQSHLSPFPLGTRPVHWDYGSALSLYPLPHTLVLADAEMAPFALTFEGCHVLNPGRLVREEGRRKRAGWIEYDVQRKRGEVRETWF</sequence>
<gene>
    <name evidence="1" type="primary">DPB2</name>
    <name evidence="1" type="ORF">M8818_004612</name>
</gene>